<reference evidence="1" key="2">
    <citation type="journal article" date="2021" name="PeerJ">
        <title>Extensive microbial diversity within the chicken gut microbiome revealed by metagenomics and culture.</title>
        <authorList>
            <person name="Gilroy R."/>
            <person name="Ravi A."/>
            <person name="Getino M."/>
            <person name="Pursley I."/>
            <person name="Horton D.L."/>
            <person name="Alikhan N.F."/>
            <person name="Baker D."/>
            <person name="Gharbi K."/>
            <person name="Hall N."/>
            <person name="Watson M."/>
            <person name="Adriaenssens E.M."/>
            <person name="Foster-Nyarko E."/>
            <person name="Jarju S."/>
            <person name="Secka A."/>
            <person name="Antonio M."/>
            <person name="Oren A."/>
            <person name="Chaudhuri R.R."/>
            <person name="La Ragione R."/>
            <person name="Hildebrand F."/>
            <person name="Pallen M.J."/>
        </authorList>
    </citation>
    <scope>NUCLEOTIDE SEQUENCE</scope>
    <source>
        <strain evidence="1">2830</strain>
    </source>
</reference>
<dbReference type="AlphaFoldDB" id="A0A9D1HIL0"/>
<accession>A0A9D1HIL0</accession>
<organism evidence="1 2">
    <name type="scientific">Candidatus Avidehalobacter gallistercoris</name>
    <dbReference type="NCBI Taxonomy" id="2840694"/>
    <lineage>
        <taxon>Bacteria</taxon>
        <taxon>Bacillati</taxon>
        <taxon>Bacillota</taxon>
        <taxon>Clostridia</taxon>
        <taxon>Eubacteriales</taxon>
        <taxon>Peptococcaceae</taxon>
        <taxon>Peptococcaceae incertae sedis</taxon>
        <taxon>Candidatus Avidehalobacter</taxon>
    </lineage>
</organism>
<proteinExistence type="predicted"/>
<dbReference type="SUPFAM" id="SSF48576">
    <property type="entry name" value="Terpenoid synthases"/>
    <property type="match status" value="1"/>
</dbReference>
<dbReference type="EMBL" id="DVMH01000002">
    <property type="protein sequence ID" value="HIU09652.1"/>
    <property type="molecule type" value="Genomic_DNA"/>
</dbReference>
<reference evidence="1" key="1">
    <citation type="submission" date="2020-10" db="EMBL/GenBank/DDBJ databases">
        <authorList>
            <person name="Gilroy R."/>
        </authorList>
    </citation>
    <scope>NUCLEOTIDE SEQUENCE</scope>
    <source>
        <strain evidence="1">2830</strain>
    </source>
</reference>
<dbReference type="Gene3D" id="1.10.600.10">
    <property type="entry name" value="Farnesyl Diphosphate Synthase"/>
    <property type="match status" value="1"/>
</dbReference>
<sequence>MDLAQKAELAARLLTVRSAVARDFLPLSESLPDTVLPGTGWLEREMLPTLVLLPAVGKANALLRAEKLALALELSFLAGRVHDRTAAAEPVNGRAILAGDYLYTKSALTLTDCGFDGWLGKVGRVLARRSEARRQRLDWRERAFVPEAEKFALLPKENAEGISLAAAMAAEAAGMTQKAADAYAGFGFYLGILQGISLYGYKWSAAAEEAVDAARGALLHIPCLLEAAEQMLLAKLISEEREECRWCGERERFERPQMIGSNG</sequence>
<evidence type="ECO:0008006" key="3">
    <source>
        <dbReference type="Google" id="ProtNLM"/>
    </source>
</evidence>
<gene>
    <name evidence="1" type="ORF">IAB00_00130</name>
</gene>
<evidence type="ECO:0000313" key="1">
    <source>
        <dbReference type="EMBL" id="HIU09652.1"/>
    </source>
</evidence>
<comment type="caution">
    <text evidence="1">The sequence shown here is derived from an EMBL/GenBank/DDBJ whole genome shotgun (WGS) entry which is preliminary data.</text>
</comment>
<protein>
    <recommendedName>
        <fullName evidence="3">Polyprenyl synthetase</fullName>
    </recommendedName>
</protein>
<dbReference type="InterPro" id="IPR008949">
    <property type="entry name" value="Isoprenoid_synthase_dom_sf"/>
</dbReference>
<evidence type="ECO:0000313" key="2">
    <source>
        <dbReference type="Proteomes" id="UP000824124"/>
    </source>
</evidence>
<dbReference type="Proteomes" id="UP000824124">
    <property type="component" value="Unassembled WGS sequence"/>
</dbReference>
<name>A0A9D1HIL0_9FIRM</name>